<evidence type="ECO:0000256" key="1">
    <source>
        <dbReference type="ARBA" id="ARBA00004340"/>
    </source>
</evidence>
<name>A0A7J6BDN6_AMEME</name>
<keyword evidence="6" id="KW-0418">Kinase</keyword>
<comment type="subcellular location">
    <subcellularLocation>
        <location evidence="1">Host cell</location>
    </subcellularLocation>
</comment>
<keyword evidence="10" id="KW-0812">Transmembrane</keyword>
<dbReference type="EC" id="2.7.11.1" evidence="2"/>
<evidence type="ECO:0000256" key="3">
    <source>
        <dbReference type="ARBA" id="ARBA00022527"/>
    </source>
</evidence>
<dbReference type="PANTHER" id="PTHR22984">
    <property type="entry name" value="SERINE/THREONINE-PROTEIN KINASE PIM"/>
    <property type="match status" value="1"/>
</dbReference>
<sequence length="74" mass="7977">MRHHAASGSCGSSGTRAFCPPEWLMLGMYAGIPATIWGLGILMYDLVCGNYRLKSDRDLEDGQLDICPGVSQGE</sequence>
<feature type="transmembrane region" description="Helical" evidence="10">
    <location>
        <begin position="23"/>
        <end position="47"/>
    </location>
</feature>
<comment type="catalytic activity">
    <reaction evidence="9">
        <text>L-seryl-[protein] + ATP = O-phospho-L-seryl-[protein] + ADP + H(+)</text>
        <dbReference type="Rhea" id="RHEA:17989"/>
        <dbReference type="Rhea" id="RHEA-COMP:9863"/>
        <dbReference type="Rhea" id="RHEA-COMP:11604"/>
        <dbReference type="ChEBI" id="CHEBI:15378"/>
        <dbReference type="ChEBI" id="CHEBI:29999"/>
        <dbReference type="ChEBI" id="CHEBI:30616"/>
        <dbReference type="ChEBI" id="CHEBI:83421"/>
        <dbReference type="ChEBI" id="CHEBI:456216"/>
        <dbReference type="EC" id="2.7.11.1"/>
    </reaction>
</comment>
<evidence type="ECO:0000313" key="11">
    <source>
        <dbReference type="EMBL" id="KAF4092952.1"/>
    </source>
</evidence>
<dbReference type="GO" id="GO:0005737">
    <property type="term" value="C:cytoplasm"/>
    <property type="evidence" value="ECO:0007669"/>
    <property type="project" value="TreeGrafter"/>
</dbReference>
<accession>A0A7J6BDN6</accession>
<evidence type="ECO:0000313" key="12">
    <source>
        <dbReference type="Proteomes" id="UP000593565"/>
    </source>
</evidence>
<keyword evidence="3" id="KW-0723">Serine/threonine-protein kinase</keyword>
<reference evidence="11 12" key="1">
    <citation type="submission" date="2020-02" db="EMBL/GenBank/DDBJ databases">
        <title>A chromosome-scale genome assembly of the black bullhead catfish (Ameiurus melas).</title>
        <authorList>
            <person name="Wen M."/>
            <person name="Zham M."/>
            <person name="Cabau C."/>
            <person name="Klopp C."/>
            <person name="Donnadieu C."/>
            <person name="Roques C."/>
            <person name="Bouchez O."/>
            <person name="Lampietro C."/>
            <person name="Jouanno E."/>
            <person name="Herpin A."/>
            <person name="Louis A."/>
            <person name="Berthelot C."/>
            <person name="Parey E."/>
            <person name="Roest-Crollius H."/>
            <person name="Braasch I."/>
            <person name="Postlethwait J."/>
            <person name="Robinson-Rechavi M."/>
            <person name="Echchiki A."/>
            <person name="Begum T."/>
            <person name="Montfort J."/>
            <person name="Schartl M."/>
            <person name="Bobe J."/>
            <person name="Guiguen Y."/>
        </authorList>
    </citation>
    <scope>NUCLEOTIDE SEQUENCE [LARGE SCALE GENOMIC DNA]</scope>
    <source>
        <strain evidence="11">M_S1</strain>
        <tissue evidence="11">Blood</tissue>
    </source>
</reference>
<comment type="caution">
    <text evidence="11">The sequence shown here is derived from an EMBL/GenBank/DDBJ whole genome shotgun (WGS) entry which is preliminary data.</text>
</comment>
<dbReference type="Gene3D" id="1.10.510.10">
    <property type="entry name" value="Transferase(Phosphotransferase) domain 1"/>
    <property type="match status" value="1"/>
</dbReference>
<dbReference type="AlphaFoldDB" id="A0A7J6BDN6"/>
<evidence type="ECO:0000256" key="5">
    <source>
        <dbReference type="ARBA" id="ARBA00022741"/>
    </source>
</evidence>
<keyword evidence="10" id="KW-0472">Membrane</keyword>
<dbReference type="GO" id="GO:0043657">
    <property type="term" value="C:host cell"/>
    <property type="evidence" value="ECO:0007669"/>
    <property type="project" value="UniProtKB-SubCell"/>
</dbReference>
<dbReference type="EMBL" id="JAAGNN010000002">
    <property type="protein sequence ID" value="KAF4092952.1"/>
    <property type="molecule type" value="Genomic_DNA"/>
</dbReference>
<evidence type="ECO:0000256" key="2">
    <source>
        <dbReference type="ARBA" id="ARBA00012513"/>
    </source>
</evidence>
<dbReference type="Proteomes" id="UP000593565">
    <property type="component" value="Unassembled WGS sequence"/>
</dbReference>
<evidence type="ECO:0000256" key="6">
    <source>
        <dbReference type="ARBA" id="ARBA00022777"/>
    </source>
</evidence>
<keyword evidence="5" id="KW-0547">Nucleotide-binding</keyword>
<evidence type="ECO:0000256" key="8">
    <source>
        <dbReference type="ARBA" id="ARBA00047899"/>
    </source>
</evidence>
<dbReference type="PANTHER" id="PTHR22984:SF25">
    <property type="entry name" value="PROTEIN KINASE DOMAIN-CONTAINING PROTEIN"/>
    <property type="match status" value="1"/>
</dbReference>
<proteinExistence type="predicted"/>
<evidence type="ECO:0000256" key="4">
    <source>
        <dbReference type="ARBA" id="ARBA00022679"/>
    </source>
</evidence>
<dbReference type="InterPro" id="IPR011009">
    <property type="entry name" value="Kinase-like_dom_sf"/>
</dbReference>
<organism evidence="11 12">
    <name type="scientific">Ameiurus melas</name>
    <name type="common">Black bullhead</name>
    <name type="synonym">Silurus melas</name>
    <dbReference type="NCBI Taxonomy" id="219545"/>
    <lineage>
        <taxon>Eukaryota</taxon>
        <taxon>Metazoa</taxon>
        <taxon>Chordata</taxon>
        <taxon>Craniata</taxon>
        <taxon>Vertebrata</taxon>
        <taxon>Euteleostomi</taxon>
        <taxon>Actinopterygii</taxon>
        <taxon>Neopterygii</taxon>
        <taxon>Teleostei</taxon>
        <taxon>Ostariophysi</taxon>
        <taxon>Siluriformes</taxon>
        <taxon>Ictaluridae</taxon>
        <taxon>Ameiurus</taxon>
    </lineage>
</organism>
<gene>
    <name evidence="11" type="ORF">AMELA_G00027040</name>
</gene>
<keyword evidence="7" id="KW-0067">ATP-binding</keyword>
<keyword evidence="10" id="KW-1133">Transmembrane helix</keyword>
<evidence type="ECO:0000256" key="7">
    <source>
        <dbReference type="ARBA" id="ARBA00022840"/>
    </source>
</evidence>
<dbReference type="GO" id="GO:0004674">
    <property type="term" value="F:protein serine/threonine kinase activity"/>
    <property type="evidence" value="ECO:0007669"/>
    <property type="project" value="UniProtKB-KW"/>
</dbReference>
<dbReference type="InterPro" id="IPR051138">
    <property type="entry name" value="PIM_Ser/Thr_kinase"/>
</dbReference>
<keyword evidence="4" id="KW-0808">Transferase</keyword>
<comment type="catalytic activity">
    <reaction evidence="8">
        <text>L-threonyl-[protein] + ATP = O-phospho-L-threonyl-[protein] + ADP + H(+)</text>
        <dbReference type="Rhea" id="RHEA:46608"/>
        <dbReference type="Rhea" id="RHEA-COMP:11060"/>
        <dbReference type="Rhea" id="RHEA-COMP:11605"/>
        <dbReference type="ChEBI" id="CHEBI:15378"/>
        <dbReference type="ChEBI" id="CHEBI:30013"/>
        <dbReference type="ChEBI" id="CHEBI:30616"/>
        <dbReference type="ChEBI" id="CHEBI:61977"/>
        <dbReference type="ChEBI" id="CHEBI:456216"/>
        <dbReference type="EC" id="2.7.11.1"/>
    </reaction>
</comment>
<keyword evidence="12" id="KW-1185">Reference proteome</keyword>
<dbReference type="GO" id="GO:0005524">
    <property type="term" value="F:ATP binding"/>
    <property type="evidence" value="ECO:0007669"/>
    <property type="project" value="UniProtKB-KW"/>
</dbReference>
<dbReference type="SUPFAM" id="SSF56112">
    <property type="entry name" value="Protein kinase-like (PK-like)"/>
    <property type="match status" value="1"/>
</dbReference>
<evidence type="ECO:0000256" key="10">
    <source>
        <dbReference type="SAM" id="Phobius"/>
    </source>
</evidence>
<protein>
    <recommendedName>
        <fullName evidence="2">non-specific serine/threonine protein kinase</fullName>
        <ecNumber evidence="2">2.7.11.1</ecNumber>
    </recommendedName>
</protein>
<evidence type="ECO:0000256" key="9">
    <source>
        <dbReference type="ARBA" id="ARBA00048679"/>
    </source>
</evidence>